<dbReference type="FunFam" id="2.20.110.10:FF:000002">
    <property type="entry name" value="Phosphatidylinositol 4-phosphate 5-kinase 8"/>
    <property type="match status" value="1"/>
</dbReference>
<reference evidence="2" key="1">
    <citation type="submission" date="2021-01" db="EMBL/GenBank/DDBJ databases">
        <authorList>
            <person name="Corre E."/>
            <person name="Pelletier E."/>
            <person name="Niang G."/>
            <person name="Scheremetjew M."/>
            <person name="Finn R."/>
            <person name="Kale V."/>
            <person name="Holt S."/>
            <person name="Cochrane G."/>
            <person name="Meng A."/>
            <person name="Brown T."/>
            <person name="Cohen L."/>
        </authorList>
    </citation>
    <scope>NUCLEOTIDE SEQUENCE</scope>
    <source>
        <strain evidence="2">RCC3387</strain>
    </source>
</reference>
<accession>A0A7S2QCD6</accession>
<protein>
    <submittedName>
        <fullName evidence="2">Uncharacterized protein</fullName>
    </submittedName>
</protein>
<dbReference type="AlphaFoldDB" id="A0A7S2QCD6"/>
<dbReference type="EMBL" id="HBGW01088890">
    <property type="protein sequence ID" value="CAD9638525.1"/>
    <property type="molecule type" value="Transcribed_RNA"/>
</dbReference>
<name>A0A7S2QCD6_9DINO</name>
<dbReference type="Pfam" id="PF02493">
    <property type="entry name" value="MORN"/>
    <property type="match status" value="6"/>
</dbReference>
<dbReference type="PANTHER" id="PTHR43215:SF14">
    <property type="entry name" value="RADIAL SPOKE HEAD 1 HOMOLOG"/>
    <property type="match status" value="1"/>
</dbReference>
<keyword evidence="1" id="KW-0677">Repeat</keyword>
<gene>
    <name evidence="2" type="ORF">BRAN1462_LOCUS56347</name>
</gene>
<sequence length="365" mass="39794">MLAMQVSLTGASGLPEDAILSVRAGTTRRQAPISSKKPLRFPKSDIKEGELKVDILQKIGYGSICLKPSEHQFSQYKIALNEESTMSCELHVGSIDDDVAPLADPVDAPKGAFVSARESQKYLEGIGVLQFVQQVLQMVVKERPRKPYEFIAKQFMGGYDVPVAEADAKPAPAPTAPETETAAVAEPILDGFGRRVFDGGDVYEGEFLDGQRHGSGKYSYANGDRYEGAWREDTMDGQGTMMYAGGSMTYTGEWRNNKHHGRGKYVWPHDSEAYEGEFANDDFNGFGRYSYANGEVYEGHFKDSLKHGRGRYIYADGTIAFEGEFRNGAPDVPDGVATAGAAGGYADNFQVPALPDYDEIGSDGV</sequence>
<proteinExistence type="predicted"/>
<dbReference type="Gene3D" id="2.20.110.10">
    <property type="entry name" value="Histone H3 K4-specific methyltransferase SET7/9 N-terminal domain"/>
    <property type="match status" value="3"/>
</dbReference>
<dbReference type="SUPFAM" id="SSF82185">
    <property type="entry name" value="Histone H3 K4-specific methyltransferase SET7/9 N-terminal domain"/>
    <property type="match status" value="2"/>
</dbReference>
<evidence type="ECO:0000313" key="2">
    <source>
        <dbReference type="EMBL" id="CAD9638525.1"/>
    </source>
</evidence>
<dbReference type="InterPro" id="IPR003409">
    <property type="entry name" value="MORN"/>
</dbReference>
<organism evidence="2">
    <name type="scientific">Zooxanthella nutricula</name>
    <dbReference type="NCBI Taxonomy" id="1333877"/>
    <lineage>
        <taxon>Eukaryota</taxon>
        <taxon>Sar</taxon>
        <taxon>Alveolata</taxon>
        <taxon>Dinophyceae</taxon>
        <taxon>Peridiniales</taxon>
        <taxon>Peridiniales incertae sedis</taxon>
        <taxon>Zooxanthella</taxon>
    </lineage>
</organism>
<dbReference type="SMART" id="SM00698">
    <property type="entry name" value="MORN"/>
    <property type="match status" value="5"/>
</dbReference>
<evidence type="ECO:0000256" key="1">
    <source>
        <dbReference type="ARBA" id="ARBA00022737"/>
    </source>
</evidence>
<dbReference type="PANTHER" id="PTHR43215">
    <property type="entry name" value="RADIAL SPOKE HEAD 1 HOMOLOG"/>
    <property type="match status" value="1"/>
</dbReference>